<evidence type="ECO:0000313" key="4">
    <source>
        <dbReference type="Proteomes" id="UP000825379"/>
    </source>
</evidence>
<dbReference type="InterPro" id="IPR003018">
    <property type="entry name" value="GAF"/>
</dbReference>
<feature type="region of interest" description="Disordered" evidence="1">
    <location>
        <begin position="144"/>
        <end position="190"/>
    </location>
</feature>
<organism evidence="3 4">
    <name type="scientific">Thermus thermophilus</name>
    <dbReference type="NCBI Taxonomy" id="274"/>
    <lineage>
        <taxon>Bacteria</taxon>
        <taxon>Thermotogati</taxon>
        <taxon>Deinococcota</taxon>
        <taxon>Deinococci</taxon>
        <taxon>Thermales</taxon>
        <taxon>Thermaceae</taxon>
        <taxon>Thermus</taxon>
    </lineage>
</organism>
<dbReference type="Pfam" id="PF01590">
    <property type="entry name" value="GAF"/>
    <property type="match status" value="1"/>
</dbReference>
<dbReference type="InterPro" id="IPR029016">
    <property type="entry name" value="GAF-like_dom_sf"/>
</dbReference>
<proteinExistence type="predicted"/>
<feature type="compositionally biased region" description="Pro residues" evidence="1">
    <location>
        <begin position="161"/>
        <end position="171"/>
    </location>
</feature>
<gene>
    <name evidence="3" type="ORF">TthAA11_10760</name>
</gene>
<dbReference type="RefSeq" id="WP_223970803.1">
    <property type="nucleotide sequence ID" value="NZ_AP024929.1"/>
</dbReference>
<dbReference type="SUPFAM" id="SSF55781">
    <property type="entry name" value="GAF domain-like"/>
    <property type="match status" value="1"/>
</dbReference>
<evidence type="ECO:0000256" key="1">
    <source>
        <dbReference type="SAM" id="MobiDB-lite"/>
    </source>
</evidence>
<sequence>MAPQIANPDLKRVPMAKGGYGRWLRAFLENRAVSGPVRTFPQAERPLLEAQDIRSLLAVPVFWEGRLWGFLGVDDCRRERAFSAEEEAFLRTGAEVLALALDLVERHRHLERLLDQAPLYLARLDPEGRPLWANLAFRSAFPSPWARPSPRPWEAPRTPRASPPGWWPPSWPWASRPWPKGWRTRPPWPT</sequence>
<dbReference type="AlphaFoldDB" id="A0AAD1KTR7"/>
<reference evidence="3" key="1">
    <citation type="submission" date="2021-07" db="EMBL/GenBank/DDBJ databases">
        <title>Complete genome sequences of four Thermus thermophilus strains isolated from Arima Hot Spring in Japan.</title>
        <authorList>
            <person name="Tomariguchi N."/>
            <person name="Ueno Y."/>
            <person name="Miyazaki K."/>
        </authorList>
    </citation>
    <scope>NUCLEOTIDE SEQUENCE</scope>
    <source>
        <strain evidence="3">AA1-1</strain>
    </source>
</reference>
<dbReference type="Proteomes" id="UP000825379">
    <property type="component" value="Chromosome"/>
</dbReference>
<accession>A0AAD1KTR7</accession>
<dbReference type="EMBL" id="AP024926">
    <property type="protein sequence ID" value="BCZ86894.1"/>
    <property type="molecule type" value="Genomic_DNA"/>
</dbReference>
<feature type="domain" description="GAF" evidence="2">
    <location>
        <begin position="38"/>
        <end position="101"/>
    </location>
</feature>
<name>A0AAD1KTR7_THETH</name>
<evidence type="ECO:0000259" key="2">
    <source>
        <dbReference type="Pfam" id="PF01590"/>
    </source>
</evidence>
<evidence type="ECO:0000313" key="3">
    <source>
        <dbReference type="EMBL" id="BCZ86894.1"/>
    </source>
</evidence>
<protein>
    <recommendedName>
        <fullName evidence="2">GAF domain-containing protein</fullName>
    </recommendedName>
</protein>
<dbReference type="Gene3D" id="3.30.450.40">
    <property type="match status" value="1"/>
</dbReference>